<feature type="binding site" evidence="14">
    <location>
        <position position="200"/>
    </location>
    <ligand>
        <name>Zn(2+)</name>
        <dbReference type="ChEBI" id="CHEBI:29105"/>
        <label>2</label>
    </ligand>
</feature>
<dbReference type="GO" id="GO:0051082">
    <property type="term" value="F:unfolded protein binding"/>
    <property type="evidence" value="ECO:0007669"/>
    <property type="project" value="UniProtKB-UniRule"/>
</dbReference>
<feature type="repeat" description="CXXCXGXG motif" evidence="14">
    <location>
        <begin position="200"/>
        <end position="207"/>
    </location>
</feature>
<comment type="similarity">
    <text evidence="12 14">Belongs to the DnaJ family.</text>
</comment>
<dbReference type="AlphaFoldDB" id="A0A4R8IPM5"/>
<comment type="caution">
    <text evidence="18">The sequence shown here is derived from an EMBL/GenBank/DDBJ whole genome shotgun (WGS) entry which is preliminary data.</text>
</comment>
<evidence type="ECO:0000256" key="7">
    <source>
        <dbReference type="ARBA" id="ARBA00022771"/>
    </source>
</evidence>
<keyword evidence="8 14" id="KW-0862">Zinc</keyword>
<dbReference type="SUPFAM" id="SSF57938">
    <property type="entry name" value="DnaJ/Hsp40 cysteine-rich domain"/>
    <property type="match status" value="1"/>
</dbReference>
<dbReference type="Pfam" id="PF00684">
    <property type="entry name" value="DnaJ_CXXCXGXG"/>
    <property type="match status" value="1"/>
</dbReference>
<organism evidence="18 19">
    <name type="scientific">Thiohalophilus thiocyanatoxydans</name>
    <dbReference type="NCBI Taxonomy" id="381308"/>
    <lineage>
        <taxon>Bacteria</taxon>
        <taxon>Pseudomonadati</taxon>
        <taxon>Pseudomonadota</taxon>
        <taxon>Gammaproteobacteria</taxon>
        <taxon>Thiohalomonadales</taxon>
        <taxon>Thiohalophilaceae</taxon>
        <taxon>Thiohalophilus</taxon>
    </lineage>
</organism>
<dbReference type="InterPro" id="IPR001623">
    <property type="entry name" value="DnaJ_domain"/>
</dbReference>
<dbReference type="FunFam" id="2.10.230.10:FF:000002">
    <property type="entry name" value="Molecular chaperone DnaJ"/>
    <property type="match status" value="1"/>
</dbReference>
<feature type="binding site" evidence="14">
    <location>
        <position position="217"/>
    </location>
    <ligand>
        <name>Zn(2+)</name>
        <dbReference type="ChEBI" id="CHEBI:29105"/>
        <label>1</label>
    </ligand>
</feature>
<feature type="binding site" evidence="14">
    <location>
        <position position="178"/>
    </location>
    <ligand>
        <name>Zn(2+)</name>
        <dbReference type="ChEBI" id="CHEBI:29105"/>
        <label>2</label>
    </ligand>
</feature>
<dbReference type="SMART" id="SM00271">
    <property type="entry name" value="DnaJ"/>
    <property type="match status" value="1"/>
</dbReference>
<dbReference type="EMBL" id="SOQX01000002">
    <property type="protein sequence ID" value="TDY02468.1"/>
    <property type="molecule type" value="Genomic_DNA"/>
</dbReference>
<dbReference type="PRINTS" id="PR00625">
    <property type="entry name" value="JDOMAIN"/>
</dbReference>
<evidence type="ECO:0000256" key="4">
    <source>
        <dbReference type="ARBA" id="ARBA00022705"/>
    </source>
</evidence>
<dbReference type="GO" id="GO:0008270">
    <property type="term" value="F:zinc ion binding"/>
    <property type="evidence" value="ECO:0007669"/>
    <property type="project" value="UniProtKB-UniRule"/>
</dbReference>
<evidence type="ECO:0000256" key="10">
    <source>
        <dbReference type="ARBA" id="ARBA00023186"/>
    </source>
</evidence>
<dbReference type="GO" id="GO:0005737">
    <property type="term" value="C:cytoplasm"/>
    <property type="evidence" value="ECO:0007669"/>
    <property type="project" value="UniProtKB-SubCell"/>
</dbReference>
<evidence type="ECO:0000256" key="3">
    <source>
        <dbReference type="ARBA" id="ARBA00022490"/>
    </source>
</evidence>
<dbReference type="Pfam" id="PF01556">
    <property type="entry name" value="DnaJ_C"/>
    <property type="match status" value="1"/>
</dbReference>
<dbReference type="PANTHER" id="PTHR43096">
    <property type="entry name" value="DNAJ HOMOLOG 1, MITOCHONDRIAL-RELATED"/>
    <property type="match status" value="1"/>
</dbReference>
<comment type="cofactor">
    <cofactor evidence="14">
        <name>Zn(2+)</name>
        <dbReference type="ChEBI" id="CHEBI:29105"/>
    </cofactor>
    <text evidence="14">Binds 2 Zn(2+) ions per monomer.</text>
</comment>
<feature type="repeat" description="CXXCXGXG motif" evidence="14">
    <location>
        <begin position="178"/>
        <end position="185"/>
    </location>
</feature>
<evidence type="ECO:0000259" key="16">
    <source>
        <dbReference type="PROSITE" id="PS50076"/>
    </source>
</evidence>
<evidence type="ECO:0000259" key="17">
    <source>
        <dbReference type="PROSITE" id="PS51188"/>
    </source>
</evidence>
<feature type="binding site" evidence="14">
    <location>
        <position position="164"/>
    </location>
    <ligand>
        <name>Zn(2+)</name>
        <dbReference type="ChEBI" id="CHEBI:29105"/>
        <label>1</label>
    </ligand>
</feature>
<dbReference type="PANTHER" id="PTHR43096:SF48">
    <property type="entry name" value="CHAPERONE PROTEIN DNAJ"/>
    <property type="match status" value="1"/>
</dbReference>
<dbReference type="SUPFAM" id="SSF46565">
    <property type="entry name" value="Chaperone J-domain"/>
    <property type="match status" value="1"/>
</dbReference>
<dbReference type="InterPro" id="IPR012724">
    <property type="entry name" value="DnaJ"/>
</dbReference>
<comment type="subcellular location">
    <subcellularLocation>
        <location evidence="1 14">Cytoplasm</location>
    </subcellularLocation>
</comment>
<evidence type="ECO:0000256" key="2">
    <source>
        <dbReference type="ARBA" id="ARBA00011738"/>
    </source>
</evidence>
<dbReference type="NCBIfam" id="TIGR02349">
    <property type="entry name" value="DnaJ_bact"/>
    <property type="match status" value="1"/>
</dbReference>
<dbReference type="InterPro" id="IPR008971">
    <property type="entry name" value="HSP40/DnaJ_pept-bd"/>
</dbReference>
<dbReference type="PROSITE" id="PS51188">
    <property type="entry name" value="ZF_CR"/>
    <property type="match status" value="1"/>
</dbReference>
<evidence type="ECO:0000256" key="14">
    <source>
        <dbReference type="HAMAP-Rule" id="MF_01152"/>
    </source>
</evidence>
<evidence type="ECO:0000256" key="13">
    <source>
        <dbReference type="ARBA" id="ARBA00067609"/>
    </source>
</evidence>
<reference evidence="18 19" key="1">
    <citation type="submission" date="2019-03" db="EMBL/GenBank/DDBJ databases">
        <title>Genomic Encyclopedia of Type Strains, Phase IV (KMG-IV): sequencing the most valuable type-strain genomes for metagenomic binning, comparative biology and taxonomic classification.</title>
        <authorList>
            <person name="Goeker M."/>
        </authorList>
    </citation>
    <scope>NUCLEOTIDE SEQUENCE [LARGE SCALE GENOMIC DNA]</scope>
    <source>
        <strain evidence="18 19">DSM 16326</strain>
    </source>
</reference>
<keyword evidence="6 14" id="KW-0677">Repeat</keyword>
<dbReference type="Pfam" id="PF00226">
    <property type="entry name" value="DnaJ"/>
    <property type="match status" value="1"/>
</dbReference>
<dbReference type="GO" id="GO:0006260">
    <property type="term" value="P:DNA replication"/>
    <property type="evidence" value="ECO:0007669"/>
    <property type="project" value="UniProtKB-KW"/>
</dbReference>
<feature type="domain" description="J" evidence="16">
    <location>
        <begin position="18"/>
        <end position="83"/>
    </location>
</feature>
<dbReference type="Proteomes" id="UP000294914">
    <property type="component" value="Unassembled WGS sequence"/>
</dbReference>
<gene>
    <name evidence="14" type="primary">dnaJ</name>
    <name evidence="18" type="ORF">EDC23_0840</name>
</gene>
<feature type="domain" description="CR-type" evidence="17">
    <location>
        <begin position="148"/>
        <end position="226"/>
    </location>
</feature>
<feature type="binding site" evidence="14">
    <location>
        <position position="181"/>
    </location>
    <ligand>
        <name>Zn(2+)</name>
        <dbReference type="ChEBI" id="CHEBI:29105"/>
        <label>2</label>
    </ligand>
</feature>
<comment type="domain">
    <text evidence="14">The J domain is necessary and sufficient to stimulate DnaK ATPase activity. Zinc center 1 plays an important role in the autonomous, DnaK-independent chaperone activity of DnaJ. Zinc center 2 is essential for interaction with DnaK and for DnaJ activity.</text>
</comment>
<dbReference type="NCBIfam" id="NF008035">
    <property type="entry name" value="PRK10767.1"/>
    <property type="match status" value="1"/>
</dbReference>
<dbReference type="SUPFAM" id="SSF49493">
    <property type="entry name" value="HSP40/DnaJ peptide-binding domain"/>
    <property type="match status" value="2"/>
</dbReference>
<dbReference type="FunFam" id="2.60.260.20:FF:000004">
    <property type="entry name" value="Molecular chaperone DnaJ"/>
    <property type="match status" value="1"/>
</dbReference>
<evidence type="ECO:0000256" key="5">
    <source>
        <dbReference type="ARBA" id="ARBA00022723"/>
    </source>
</evidence>
<dbReference type="GO" id="GO:0009408">
    <property type="term" value="P:response to heat"/>
    <property type="evidence" value="ECO:0007669"/>
    <property type="project" value="InterPro"/>
</dbReference>
<dbReference type="InterPro" id="IPR002939">
    <property type="entry name" value="DnaJ_C"/>
</dbReference>
<feature type="zinc finger region" description="CR-type" evidence="15">
    <location>
        <begin position="148"/>
        <end position="226"/>
    </location>
</feature>
<comment type="subunit">
    <text evidence="2 14">Homodimer.</text>
</comment>
<comment type="function">
    <text evidence="11 14">Participates actively in the response to hyperosmotic and heat shock by preventing the aggregation of stress-denatured proteins and by disaggregating proteins, also in an autonomous, DnaK-independent fashion. Unfolded proteins bind initially to DnaJ; upon interaction with the DnaJ-bound protein, DnaK hydrolyzes its bound ATP, resulting in the formation of a stable complex. GrpE releases ADP from DnaK; ATP binding to DnaK triggers the release of the substrate protein, thus completing the reaction cycle. Several rounds of ATP-dependent interactions between DnaJ, DnaK and GrpE are required for fully efficient folding. Also involved, together with DnaK and GrpE, in the DNA replication of plasmids through activation of initiation proteins.</text>
</comment>
<keyword evidence="4 14" id="KW-0235">DNA replication</keyword>
<dbReference type="Gene3D" id="2.60.260.20">
    <property type="entry name" value="Urease metallochaperone UreE, N-terminal domain"/>
    <property type="match status" value="2"/>
</dbReference>
<dbReference type="GO" id="GO:0005524">
    <property type="term" value="F:ATP binding"/>
    <property type="evidence" value="ECO:0007669"/>
    <property type="project" value="InterPro"/>
</dbReference>
<feature type="binding site" evidence="14">
    <location>
        <position position="214"/>
    </location>
    <ligand>
        <name>Zn(2+)</name>
        <dbReference type="ChEBI" id="CHEBI:29105"/>
        <label>1</label>
    </ligand>
</feature>
<dbReference type="CDD" id="cd10719">
    <property type="entry name" value="DnaJ_zf"/>
    <property type="match status" value="1"/>
</dbReference>
<keyword evidence="5 14" id="KW-0479">Metal-binding</keyword>
<feature type="binding site" evidence="14">
    <location>
        <position position="203"/>
    </location>
    <ligand>
        <name>Zn(2+)</name>
        <dbReference type="ChEBI" id="CHEBI:29105"/>
        <label>2</label>
    </ligand>
</feature>
<protein>
    <recommendedName>
        <fullName evidence="13 14">Chaperone protein DnaJ</fullName>
    </recommendedName>
</protein>
<evidence type="ECO:0000256" key="6">
    <source>
        <dbReference type="ARBA" id="ARBA00022737"/>
    </source>
</evidence>
<dbReference type="PROSITE" id="PS00636">
    <property type="entry name" value="DNAJ_1"/>
    <property type="match status" value="1"/>
</dbReference>
<evidence type="ECO:0000256" key="15">
    <source>
        <dbReference type="PROSITE-ProRule" id="PRU00546"/>
    </source>
</evidence>
<accession>A0A4R8IPM5</accession>
<dbReference type="InterPro" id="IPR036410">
    <property type="entry name" value="HSP_DnaJ_Cys-rich_dom_sf"/>
</dbReference>
<feature type="binding site" evidence="14">
    <location>
        <position position="161"/>
    </location>
    <ligand>
        <name>Zn(2+)</name>
        <dbReference type="ChEBI" id="CHEBI:29105"/>
        <label>1</label>
    </ligand>
</feature>
<evidence type="ECO:0000256" key="9">
    <source>
        <dbReference type="ARBA" id="ARBA00023016"/>
    </source>
</evidence>
<dbReference type="GO" id="GO:0042026">
    <property type="term" value="P:protein refolding"/>
    <property type="evidence" value="ECO:0007669"/>
    <property type="project" value="TreeGrafter"/>
</dbReference>
<evidence type="ECO:0000313" key="19">
    <source>
        <dbReference type="Proteomes" id="UP000294914"/>
    </source>
</evidence>
<keyword evidence="9 14" id="KW-0346">Stress response</keyword>
<dbReference type="InterPro" id="IPR018253">
    <property type="entry name" value="DnaJ_domain_CS"/>
</dbReference>
<proteinExistence type="inferred from homology"/>
<dbReference type="FunFam" id="2.60.260.20:FF:000009">
    <property type="entry name" value="Putative Mitochondrial DnaJ chaperone"/>
    <property type="match status" value="1"/>
</dbReference>
<dbReference type="InterPro" id="IPR036869">
    <property type="entry name" value="J_dom_sf"/>
</dbReference>
<evidence type="ECO:0000313" key="18">
    <source>
        <dbReference type="EMBL" id="TDY02468.1"/>
    </source>
</evidence>
<keyword evidence="7 14" id="KW-0863">Zinc-finger</keyword>
<dbReference type="Gene3D" id="1.10.287.110">
    <property type="entry name" value="DnaJ domain"/>
    <property type="match status" value="1"/>
</dbReference>
<dbReference type="InterPro" id="IPR001305">
    <property type="entry name" value="HSP_DnaJ_Cys-rich_dom"/>
</dbReference>
<dbReference type="CDD" id="cd10747">
    <property type="entry name" value="DnaJ_C"/>
    <property type="match status" value="1"/>
</dbReference>
<dbReference type="CDD" id="cd06257">
    <property type="entry name" value="DnaJ"/>
    <property type="match status" value="1"/>
</dbReference>
<dbReference type="GO" id="GO:0031072">
    <property type="term" value="F:heat shock protein binding"/>
    <property type="evidence" value="ECO:0007669"/>
    <property type="project" value="InterPro"/>
</dbReference>
<dbReference type="FunFam" id="1.10.287.110:FF:000034">
    <property type="entry name" value="Chaperone protein DnaJ"/>
    <property type="match status" value="1"/>
</dbReference>
<evidence type="ECO:0000256" key="1">
    <source>
        <dbReference type="ARBA" id="ARBA00004496"/>
    </source>
</evidence>
<keyword evidence="3 14" id="KW-0963">Cytoplasm</keyword>
<sequence length="392" mass="42170">MWTAFIHYKVIMIMAKRDYYEALGVSKNASDDEIKKAFKRMAMKYHPDRNPDDEESLEKFKEAREAYDVLSDPQKRAAYDQFGHAGVDGSAGGGAGFGGGGFGGASFSDIFGDVFGDIFGGGGGGQRVYRGADLRYNLELTLEEAAKGTEVSVRLPTHVACEECDGSGAKKGSSPTSCSTCGGLGQVRMQQGFFSLQQACPHCQGTGEIITDPCTVCHGQGRVEKTRTLSVKVPAGVDNGDRIRLAGEGEAGENGGPPGDLYVHIHVKEHPIFQRDGSDLHCEVPVSIGVAALGGELEVPTLEGRVKLKVPPESQNGKQFRMRGKGVKSVRGGPVGDLLCRIAVETPVNLTNRQKELLQQLDESMQEDGIKHSPRAASWLDGVKKFFEDMKS</sequence>
<name>A0A4R8IPM5_9GAMM</name>
<dbReference type="Gene3D" id="2.10.230.10">
    <property type="entry name" value="Heat shock protein DnaJ, cysteine-rich domain"/>
    <property type="match status" value="1"/>
</dbReference>
<keyword evidence="10 14" id="KW-0143">Chaperone</keyword>
<feature type="repeat" description="CXXCXGXG motif" evidence="14">
    <location>
        <begin position="214"/>
        <end position="221"/>
    </location>
</feature>
<evidence type="ECO:0000256" key="11">
    <source>
        <dbReference type="ARBA" id="ARBA00053423"/>
    </source>
</evidence>
<keyword evidence="19" id="KW-1185">Reference proteome</keyword>
<dbReference type="HAMAP" id="MF_01152">
    <property type="entry name" value="DnaJ"/>
    <property type="match status" value="1"/>
</dbReference>
<dbReference type="PROSITE" id="PS50076">
    <property type="entry name" value="DNAJ_2"/>
    <property type="match status" value="1"/>
</dbReference>
<evidence type="ECO:0000256" key="12">
    <source>
        <dbReference type="ARBA" id="ARBA00061004"/>
    </source>
</evidence>
<evidence type="ECO:0000256" key="8">
    <source>
        <dbReference type="ARBA" id="ARBA00022833"/>
    </source>
</evidence>
<feature type="repeat" description="CXXCXGXG motif" evidence="14">
    <location>
        <begin position="161"/>
        <end position="168"/>
    </location>
</feature>